<dbReference type="EMBL" id="LWCA01000082">
    <property type="protein sequence ID" value="OAF71072.1"/>
    <property type="molecule type" value="Genomic_DNA"/>
</dbReference>
<sequence>MGMGGNTMGGSPYNNAQMPGMMPQMPGMMPQMPGMMPQMPGTMPQIPGIIPEGPDMINPRIKAPINKASSADLPSPEVVAAVENNKDTKGKFEIKIN</sequence>
<feature type="compositionally biased region" description="Low complexity" evidence="1">
    <location>
        <begin position="17"/>
        <end position="48"/>
    </location>
</feature>
<dbReference type="Proteomes" id="UP000078046">
    <property type="component" value="Unassembled WGS sequence"/>
</dbReference>
<evidence type="ECO:0000256" key="1">
    <source>
        <dbReference type="SAM" id="MobiDB-lite"/>
    </source>
</evidence>
<evidence type="ECO:0000313" key="2">
    <source>
        <dbReference type="EMBL" id="OAF71072.1"/>
    </source>
</evidence>
<feature type="region of interest" description="Disordered" evidence="1">
    <location>
        <begin position="1"/>
        <end position="60"/>
    </location>
</feature>
<gene>
    <name evidence="2" type="ORF">A3Q56_01153</name>
</gene>
<proteinExistence type="predicted"/>
<reference evidence="2 3" key="1">
    <citation type="submission" date="2016-04" db="EMBL/GenBank/DDBJ databases">
        <title>The genome of Intoshia linei affirms orthonectids as highly simplified spiralians.</title>
        <authorList>
            <person name="Mikhailov K.V."/>
            <person name="Slusarev G.S."/>
            <person name="Nikitin M.A."/>
            <person name="Logacheva M.D."/>
            <person name="Penin A."/>
            <person name="Aleoshin V."/>
            <person name="Panchin Y.V."/>
        </authorList>
    </citation>
    <scope>NUCLEOTIDE SEQUENCE [LARGE SCALE GENOMIC DNA]</scope>
    <source>
        <strain evidence="2">Intl2013</strain>
        <tissue evidence="2">Whole animal</tissue>
    </source>
</reference>
<comment type="caution">
    <text evidence="2">The sequence shown here is derived from an EMBL/GenBank/DDBJ whole genome shotgun (WGS) entry which is preliminary data.</text>
</comment>
<accession>A0A177BBQ7</accession>
<protein>
    <submittedName>
        <fullName evidence="2">Uncharacterized protein</fullName>
    </submittedName>
</protein>
<name>A0A177BBQ7_9BILA</name>
<evidence type="ECO:0000313" key="3">
    <source>
        <dbReference type="Proteomes" id="UP000078046"/>
    </source>
</evidence>
<organism evidence="2 3">
    <name type="scientific">Intoshia linei</name>
    <dbReference type="NCBI Taxonomy" id="1819745"/>
    <lineage>
        <taxon>Eukaryota</taxon>
        <taxon>Metazoa</taxon>
        <taxon>Spiralia</taxon>
        <taxon>Lophotrochozoa</taxon>
        <taxon>Mesozoa</taxon>
        <taxon>Orthonectida</taxon>
        <taxon>Rhopaluridae</taxon>
        <taxon>Intoshia</taxon>
    </lineage>
</organism>
<dbReference type="AlphaFoldDB" id="A0A177BBQ7"/>
<keyword evidence="3" id="KW-1185">Reference proteome</keyword>